<dbReference type="EMBL" id="CAJOBD010004411">
    <property type="protein sequence ID" value="CAF3993615.1"/>
    <property type="molecule type" value="Genomic_DNA"/>
</dbReference>
<gene>
    <name evidence="2" type="ORF">JBS370_LOCUS25868</name>
    <name evidence="1" type="ORF">ZHD862_LOCUS33190</name>
</gene>
<comment type="caution">
    <text evidence="1">The sequence shown here is derived from an EMBL/GenBank/DDBJ whole genome shotgun (WGS) entry which is preliminary data.</text>
</comment>
<dbReference type="EMBL" id="CAJNOT010003844">
    <property type="protein sequence ID" value="CAF1402398.1"/>
    <property type="molecule type" value="Genomic_DNA"/>
</dbReference>
<protein>
    <submittedName>
        <fullName evidence="1">Uncharacterized protein</fullName>
    </submittedName>
</protein>
<evidence type="ECO:0000313" key="1">
    <source>
        <dbReference type="EMBL" id="CAF1402398.1"/>
    </source>
</evidence>
<dbReference type="Proteomes" id="UP000663864">
    <property type="component" value="Unassembled WGS sequence"/>
</dbReference>
<sequence>MNCSEPEFLEIRQRSCFQINAGNFVVKIGLLSNLNFLLDFLKQKQQKLAMKNDSLEADSIYPGLSYEFVNKHPLLKIFIDWYLSVDQAGAYYDDKYEFLKDFINTIKLTYEFVRLNLPECLPNTTMLNTLISNADPKYLRAMRLVSGFFGSIPNFQIHEHPQAFKIQIKSQWPWFYLRKEQLLLFLQDATHLVTKWRNRLLSSTAELRFGSKSISVDHLYDIISNPAFTKFDFCLTKSDINPKDRQNFSSCLKLTFDDHLQILSGNKQLPPHALNIDVFNSQACESIFRNTSALSGIYSTVVNFTVHDFSQRAQKLSLLNDIKYKQLHDPSVDKLIFPIHYKHRNDRQSLSTQCQNEIDQLDVEQVIADTHDEAVDIFDDLEVLDLLQQQHVLGLKPLSEYVFGHLNVNSKMYNYSSQVDIVDNEEFELATDDDDEVINDIYNDDYNCDDSCSDNDHSDNDEQDVTTEFITTTKKDFSGIKVGDTIKPVIQNSYFKVSINNQTKYLHKQSACWLLTDEKSRLSSDRLLRVMQNKKKE</sequence>
<name>A0A815LCF9_9BILA</name>
<organism evidence="1 3">
    <name type="scientific">Rotaria sordida</name>
    <dbReference type="NCBI Taxonomy" id="392033"/>
    <lineage>
        <taxon>Eukaryota</taxon>
        <taxon>Metazoa</taxon>
        <taxon>Spiralia</taxon>
        <taxon>Gnathifera</taxon>
        <taxon>Rotifera</taxon>
        <taxon>Eurotatoria</taxon>
        <taxon>Bdelloidea</taxon>
        <taxon>Philodinida</taxon>
        <taxon>Philodinidae</taxon>
        <taxon>Rotaria</taxon>
    </lineage>
</organism>
<dbReference type="AlphaFoldDB" id="A0A815LCF9"/>
<evidence type="ECO:0000313" key="3">
    <source>
        <dbReference type="Proteomes" id="UP000663864"/>
    </source>
</evidence>
<accession>A0A815LCF9</accession>
<proteinExistence type="predicted"/>
<evidence type="ECO:0000313" key="2">
    <source>
        <dbReference type="EMBL" id="CAF3993615.1"/>
    </source>
</evidence>
<reference evidence="1" key="1">
    <citation type="submission" date="2021-02" db="EMBL/GenBank/DDBJ databases">
        <authorList>
            <person name="Nowell W R."/>
        </authorList>
    </citation>
    <scope>NUCLEOTIDE SEQUENCE</scope>
</reference>
<dbReference type="Proteomes" id="UP000663836">
    <property type="component" value="Unassembled WGS sequence"/>
</dbReference>